<organism evidence="1">
    <name type="scientific">Siphoviridae sp. ctUF252</name>
    <dbReference type="NCBI Taxonomy" id="2826350"/>
    <lineage>
        <taxon>Viruses</taxon>
        <taxon>Duplodnaviria</taxon>
        <taxon>Heunggongvirae</taxon>
        <taxon>Uroviricota</taxon>
        <taxon>Caudoviricetes</taxon>
    </lineage>
</organism>
<dbReference type="EMBL" id="BK015173">
    <property type="protein sequence ID" value="DAD94114.1"/>
    <property type="molecule type" value="Genomic_DNA"/>
</dbReference>
<sequence length="149" mass="16990">MKLEHLMQAYKINEIEAELKEETEATDINGNKERAGVISFGNGISASYLLDDEEIVVAMKIFFNCLARNSFKVDAQISYVIKVITVMQNTIMLLSNIPQKECNMILQSLGLFDNTFTQGKQIQHLDHTYKIEIIDGLLCLSINEKEEER</sequence>
<reference evidence="1" key="1">
    <citation type="journal article" date="2021" name="Proc. Natl. Acad. Sci. U.S.A.">
        <title>A Catalog of Tens of Thousands of Viruses from Human Metagenomes Reveals Hidden Associations with Chronic Diseases.</title>
        <authorList>
            <person name="Tisza M.J."/>
            <person name="Buck C.B."/>
        </authorList>
    </citation>
    <scope>NUCLEOTIDE SEQUENCE</scope>
    <source>
        <strain evidence="1">CtUF252</strain>
    </source>
</reference>
<evidence type="ECO:0000313" key="1">
    <source>
        <dbReference type="EMBL" id="DAD94114.1"/>
    </source>
</evidence>
<protein>
    <submittedName>
        <fullName evidence="1">Uncharacterized protein</fullName>
    </submittedName>
</protein>
<proteinExistence type="predicted"/>
<accession>A0A8S5NII1</accession>
<name>A0A8S5NII1_9CAUD</name>